<dbReference type="AlphaFoldDB" id="A0A166CFF7"/>
<evidence type="ECO:0000256" key="3">
    <source>
        <dbReference type="ARBA" id="ARBA00022712"/>
    </source>
</evidence>
<reference evidence="12" key="2">
    <citation type="submission" date="2022-03" db="EMBL/GenBank/DDBJ databases">
        <title>Draft title - Genomic analysis of global carrot germplasm unveils the trajectory of domestication and the origin of high carotenoid orange carrot.</title>
        <authorList>
            <person name="Iorizzo M."/>
            <person name="Ellison S."/>
            <person name="Senalik D."/>
            <person name="Macko-Podgorni A."/>
            <person name="Grzebelus D."/>
            <person name="Bostan H."/>
            <person name="Rolling W."/>
            <person name="Curaba J."/>
            <person name="Simon P."/>
        </authorList>
    </citation>
    <scope>NUCLEOTIDE SEQUENCE</scope>
    <source>
        <tissue evidence="12">Leaf</tissue>
    </source>
</reference>
<accession>A0A166CFF7</accession>
<dbReference type="PANTHER" id="PTHR11088">
    <property type="entry name" value="TRNA DIMETHYLALLYLTRANSFERASE"/>
    <property type="match status" value="1"/>
</dbReference>
<dbReference type="GO" id="GO:0009824">
    <property type="term" value="F:AMP dimethylallyltransferase activity"/>
    <property type="evidence" value="ECO:0007669"/>
    <property type="project" value="UniProtKB-ARBA"/>
</dbReference>
<comment type="catalytic activity">
    <reaction evidence="8">
        <text>dimethylallyl diphosphate + ADP = N(6)-(dimethylallyl)adenosine 5'-diphosphate + diphosphate</text>
        <dbReference type="Rhea" id="RHEA:36327"/>
        <dbReference type="ChEBI" id="CHEBI:33019"/>
        <dbReference type="ChEBI" id="CHEBI:57623"/>
        <dbReference type="ChEBI" id="CHEBI:73533"/>
        <dbReference type="ChEBI" id="CHEBI:456216"/>
        <dbReference type="EC" id="2.5.1.112"/>
    </reaction>
</comment>
<keyword evidence="4" id="KW-0547">Nucleotide-binding</keyword>
<proteinExistence type="inferred from homology"/>
<keyword evidence="2" id="KW-0808">Transferase</keyword>
<comment type="similarity">
    <text evidence="1">Belongs to the IPP transferase family.</text>
</comment>
<evidence type="ECO:0000256" key="4">
    <source>
        <dbReference type="ARBA" id="ARBA00022741"/>
    </source>
</evidence>
<dbReference type="EMBL" id="LNRQ01000003">
    <property type="protein sequence ID" value="KZN03709.1"/>
    <property type="molecule type" value="Genomic_DNA"/>
</dbReference>
<dbReference type="Proteomes" id="UP000077755">
    <property type="component" value="Chromosome 3"/>
</dbReference>
<gene>
    <name evidence="11" type="ORF">DCAR_012465</name>
    <name evidence="12" type="ORF">DCAR_0314118</name>
</gene>
<dbReference type="STRING" id="79200.A0A166CFF7"/>
<dbReference type="GO" id="GO:0005739">
    <property type="term" value="C:mitochondrion"/>
    <property type="evidence" value="ECO:0007669"/>
    <property type="project" value="TreeGrafter"/>
</dbReference>
<evidence type="ECO:0000256" key="7">
    <source>
        <dbReference type="ARBA" id="ARBA00051744"/>
    </source>
</evidence>
<comment type="catalytic activity">
    <reaction evidence="7">
        <text>dimethylallyl diphosphate + ATP = N(6)-(dimethylallyl)adenosine 5'-triphosphate + diphosphate</text>
        <dbReference type="Rhea" id="RHEA:36331"/>
        <dbReference type="ChEBI" id="CHEBI:30616"/>
        <dbReference type="ChEBI" id="CHEBI:33019"/>
        <dbReference type="ChEBI" id="CHEBI:57623"/>
        <dbReference type="ChEBI" id="CHEBI:73532"/>
        <dbReference type="EC" id="2.5.1.112"/>
    </reaction>
</comment>
<evidence type="ECO:0000313" key="11">
    <source>
        <dbReference type="EMBL" id="KZN03709.1"/>
    </source>
</evidence>
<dbReference type="Pfam" id="PF01715">
    <property type="entry name" value="IPPT"/>
    <property type="match status" value="2"/>
</dbReference>
<dbReference type="EC" id="2.5.1.112" evidence="10"/>
<evidence type="ECO:0000256" key="9">
    <source>
        <dbReference type="ARBA" id="ARBA00055191"/>
    </source>
</evidence>
<evidence type="ECO:0000256" key="8">
    <source>
        <dbReference type="ARBA" id="ARBA00052386"/>
    </source>
</evidence>
<keyword evidence="3" id="KW-0203">Cytokinin biosynthesis</keyword>
<dbReference type="Gene3D" id="3.40.50.300">
    <property type="entry name" value="P-loop containing nucleotide triphosphate hydrolases"/>
    <property type="match status" value="1"/>
</dbReference>
<dbReference type="GO" id="GO:0052381">
    <property type="term" value="F:tRNA dimethylallyltransferase activity"/>
    <property type="evidence" value="ECO:0007669"/>
    <property type="project" value="TreeGrafter"/>
</dbReference>
<dbReference type="GO" id="GO:0005524">
    <property type="term" value="F:ATP binding"/>
    <property type="evidence" value="ECO:0007669"/>
    <property type="project" value="UniProtKB-KW"/>
</dbReference>
<evidence type="ECO:0000256" key="2">
    <source>
        <dbReference type="ARBA" id="ARBA00022679"/>
    </source>
</evidence>
<keyword evidence="6" id="KW-0809">Transit peptide</keyword>
<evidence type="ECO:0000256" key="10">
    <source>
        <dbReference type="ARBA" id="ARBA00066838"/>
    </source>
</evidence>
<evidence type="ECO:0000256" key="6">
    <source>
        <dbReference type="ARBA" id="ARBA00022946"/>
    </source>
</evidence>
<keyword evidence="13" id="KW-1185">Reference proteome</keyword>
<dbReference type="Gene3D" id="1.10.287.890">
    <property type="entry name" value="Crystal structure of tRNA isopentenylpyrophosphate transferase (bh2366) domain"/>
    <property type="match status" value="1"/>
</dbReference>
<evidence type="ECO:0000313" key="12">
    <source>
        <dbReference type="EMBL" id="WOG94821.1"/>
    </source>
</evidence>
<name>A0A166CFF7_DAUCS</name>
<dbReference type="EMBL" id="CP093345">
    <property type="protein sequence ID" value="WOG94821.1"/>
    <property type="molecule type" value="Genomic_DNA"/>
</dbReference>
<organism evidence="11">
    <name type="scientific">Daucus carota subsp. sativus</name>
    <name type="common">Carrot</name>
    <dbReference type="NCBI Taxonomy" id="79200"/>
    <lineage>
        <taxon>Eukaryota</taxon>
        <taxon>Viridiplantae</taxon>
        <taxon>Streptophyta</taxon>
        <taxon>Embryophyta</taxon>
        <taxon>Tracheophyta</taxon>
        <taxon>Spermatophyta</taxon>
        <taxon>Magnoliopsida</taxon>
        <taxon>eudicotyledons</taxon>
        <taxon>Gunneridae</taxon>
        <taxon>Pentapetalae</taxon>
        <taxon>asterids</taxon>
        <taxon>campanulids</taxon>
        <taxon>Apiales</taxon>
        <taxon>Apiaceae</taxon>
        <taxon>Apioideae</taxon>
        <taxon>Scandiceae</taxon>
        <taxon>Daucinae</taxon>
        <taxon>Daucus</taxon>
        <taxon>Daucus sect. Daucus</taxon>
    </lineage>
</organism>
<evidence type="ECO:0000256" key="5">
    <source>
        <dbReference type="ARBA" id="ARBA00022840"/>
    </source>
</evidence>
<dbReference type="OrthoDB" id="775260at2759"/>
<keyword evidence="5" id="KW-0067">ATP-binding</keyword>
<comment type="function">
    <text evidence="9">Involved in cytokinin biosynthesis. Catalyzes the transfer of an isopentenyl group from dimethylallyl diphosphate (DMAPP) to ATP and ADP.</text>
</comment>
<dbReference type="GO" id="GO:0006400">
    <property type="term" value="P:tRNA modification"/>
    <property type="evidence" value="ECO:0007669"/>
    <property type="project" value="TreeGrafter"/>
</dbReference>
<evidence type="ECO:0000313" key="13">
    <source>
        <dbReference type="Proteomes" id="UP000077755"/>
    </source>
</evidence>
<dbReference type="InterPro" id="IPR027417">
    <property type="entry name" value="P-loop_NTPase"/>
</dbReference>
<dbReference type="GO" id="GO:0009691">
    <property type="term" value="P:cytokinin biosynthetic process"/>
    <property type="evidence" value="ECO:0007669"/>
    <property type="project" value="UniProtKB-KW"/>
</dbReference>
<protein>
    <recommendedName>
        <fullName evidence="10">adenylate dimethylallyltransferase (ADP/ATP-dependent)</fullName>
        <ecNumber evidence="10">2.5.1.112</ecNumber>
    </recommendedName>
</protein>
<dbReference type="InterPro" id="IPR039657">
    <property type="entry name" value="Dimethylallyltransferase"/>
</dbReference>
<dbReference type="GO" id="GO:0052622">
    <property type="term" value="F:ATP/ADP dimethylallyltransferase activity"/>
    <property type="evidence" value="ECO:0007669"/>
    <property type="project" value="UniProtKB-EC"/>
</dbReference>
<evidence type="ECO:0000256" key="1">
    <source>
        <dbReference type="ARBA" id="ARBA00005842"/>
    </source>
</evidence>
<reference evidence="11" key="1">
    <citation type="journal article" date="2016" name="Nat. Genet.">
        <title>A high-quality carrot genome assembly provides new insights into carotenoid accumulation and asterid genome evolution.</title>
        <authorList>
            <person name="Iorizzo M."/>
            <person name="Ellison S."/>
            <person name="Senalik D."/>
            <person name="Zeng P."/>
            <person name="Satapoomin P."/>
            <person name="Huang J."/>
            <person name="Bowman M."/>
            <person name="Iovene M."/>
            <person name="Sanseverino W."/>
            <person name="Cavagnaro P."/>
            <person name="Yildiz M."/>
            <person name="Macko-Podgorni A."/>
            <person name="Moranska E."/>
            <person name="Grzebelus E."/>
            <person name="Grzebelus D."/>
            <person name="Ashrafi H."/>
            <person name="Zheng Z."/>
            <person name="Cheng S."/>
            <person name="Spooner D."/>
            <person name="Van Deynze A."/>
            <person name="Simon P."/>
        </authorList>
    </citation>
    <scope>NUCLEOTIDE SEQUENCE [LARGE SCALE GENOMIC DNA]</scope>
    <source>
        <tissue evidence="11">Leaf</tissue>
    </source>
</reference>
<dbReference type="PANTHER" id="PTHR11088:SF74">
    <property type="entry name" value="ADENYLATE ISOPENTENYLTRANSFERASE 5, CHLOROPLASTIC"/>
    <property type="match status" value="1"/>
</dbReference>
<dbReference type="Gramene" id="KZN03709">
    <property type="protein sequence ID" value="KZN03709"/>
    <property type="gene ID" value="DCAR_012465"/>
</dbReference>
<dbReference type="SUPFAM" id="SSF52540">
    <property type="entry name" value="P-loop containing nucleoside triphosphate hydrolases"/>
    <property type="match status" value="1"/>
</dbReference>
<sequence>MSMFTCKQISPSLNMPDGRHVLPFLHGSRTSKEKVVVVMGATGTGKSKLSIDVATRFSGEVVNSDKMQVYEGLDVITNKISEEESCGVPHHLLGIIDANADFTSTNFCNMASLAMRSTVGRGQLPIIVGGSNSFIEALVDDEIHQFRSRYECCFLWVDVSMPVLQRFVSDRVDQMVDNGMVNEARQMFSLDGDYSRGVKKSIGLPEFDHYFRAERFADLETRKKLLKKAIDEVKKNTCKLACRQVEKIHRLRTNKKWKIHRLDATDAFLKQGRRSDKAWDELVAAPSRAIVSQFLSTFESKKYYMDTSVRGAAIETAMVTATY</sequence>
<dbReference type="FunFam" id="1.10.287.890:FF:000002">
    <property type="entry name" value="Adenylate isopentenyltransferase 5, chloroplastic"/>
    <property type="match status" value="1"/>
</dbReference>
<dbReference type="OMA" id="IKANTCG"/>
<dbReference type="KEGG" id="dcr:108215448"/>